<protein>
    <recommendedName>
        <fullName evidence="9">Peptidase M48 domain-containing protein</fullName>
    </recommendedName>
</protein>
<dbReference type="Gene3D" id="3.30.2010.10">
    <property type="entry name" value="Metalloproteases ('zincins'), catalytic domain"/>
    <property type="match status" value="1"/>
</dbReference>
<organism evidence="10 11">
    <name type="scientific">Catenuloplanes niger</name>
    <dbReference type="NCBI Taxonomy" id="587534"/>
    <lineage>
        <taxon>Bacteria</taxon>
        <taxon>Bacillati</taxon>
        <taxon>Actinomycetota</taxon>
        <taxon>Actinomycetes</taxon>
        <taxon>Micromonosporales</taxon>
        <taxon>Micromonosporaceae</taxon>
        <taxon>Catenuloplanes</taxon>
    </lineage>
</organism>
<evidence type="ECO:0000256" key="7">
    <source>
        <dbReference type="SAM" id="MobiDB-lite"/>
    </source>
</evidence>
<feature type="transmembrane region" description="Helical" evidence="8">
    <location>
        <begin position="83"/>
        <end position="101"/>
    </location>
</feature>
<keyword evidence="8" id="KW-0472">Membrane</keyword>
<keyword evidence="1 6" id="KW-0645">Protease</keyword>
<dbReference type="InterPro" id="IPR052173">
    <property type="entry name" value="Beta-lactam_resp_regulator"/>
</dbReference>
<comment type="cofactor">
    <cofactor evidence="6">
        <name>Zn(2+)</name>
        <dbReference type="ChEBI" id="CHEBI:29105"/>
    </cofactor>
    <text evidence="6">Binds 1 zinc ion per subunit.</text>
</comment>
<keyword evidence="3 6" id="KW-0378">Hydrolase</keyword>
<dbReference type="EMBL" id="JAVDYC010000001">
    <property type="protein sequence ID" value="MDR7326178.1"/>
    <property type="molecule type" value="Genomic_DNA"/>
</dbReference>
<dbReference type="CDD" id="cd07326">
    <property type="entry name" value="M56_BlaR1_MecR1_like"/>
    <property type="match status" value="1"/>
</dbReference>
<evidence type="ECO:0000256" key="1">
    <source>
        <dbReference type="ARBA" id="ARBA00022670"/>
    </source>
</evidence>
<keyword evidence="11" id="KW-1185">Reference proteome</keyword>
<keyword evidence="5 6" id="KW-0482">Metalloprotease</keyword>
<comment type="caution">
    <text evidence="10">The sequence shown here is derived from an EMBL/GenBank/DDBJ whole genome shotgun (WGS) entry which is preliminary data.</text>
</comment>
<feature type="compositionally biased region" description="Low complexity" evidence="7">
    <location>
        <begin position="251"/>
        <end position="263"/>
    </location>
</feature>
<evidence type="ECO:0000313" key="10">
    <source>
        <dbReference type="EMBL" id="MDR7326178.1"/>
    </source>
</evidence>
<comment type="similarity">
    <text evidence="6">Belongs to the peptidase M48 family.</text>
</comment>
<evidence type="ECO:0000256" key="8">
    <source>
        <dbReference type="SAM" id="Phobius"/>
    </source>
</evidence>
<dbReference type="PANTHER" id="PTHR34978">
    <property type="entry name" value="POSSIBLE SENSOR-TRANSDUCER PROTEIN BLAR"/>
    <property type="match status" value="1"/>
</dbReference>
<evidence type="ECO:0000259" key="9">
    <source>
        <dbReference type="Pfam" id="PF01435"/>
    </source>
</evidence>
<evidence type="ECO:0000256" key="6">
    <source>
        <dbReference type="RuleBase" id="RU003983"/>
    </source>
</evidence>
<evidence type="ECO:0000313" key="11">
    <source>
        <dbReference type="Proteomes" id="UP001183629"/>
    </source>
</evidence>
<feature type="transmembrane region" description="Helical" evidence="8">
    <location>
        <begin position="6"/>
        <end position="23"/>
    </location>
</feature>
<dbReference type="GO" id="GO:0046872">
    <property type="term" value="F:metal ion binding"/>
    <property type="evidence" value="ECO:0007669"/>
    <property type="project" value="UniProtKB-KW"/>
</dbReference>
<keyword evidence="8" id="KW-0812">Transmembrane</keyword>
<name>A0AAE3ZU85_9ACTN</name>
<feature type="transmembrane region" description="Helical" evidence="8">
    <location>
        <begin position="308"/>
        <end position="336"/>
    </location>
</feature>
<keyword evidence="2" id="KW-0479">Metal-binding</keyword>
<keyword evidence="8" id="KW-1133">Transmembrane helix</keyword>
<feature type="region of interest" description="Disordered" evidence="7">
    <location>
        <begin position="242"/>
        <end position="287"/>
    </location>
</feature>
<dbReference type="GO" id="GO:0004222">
    <property type="term" value="F:metalloendopeptidase activity"/>
    <property type="evidence" value="ECO:0007669"/>
    <property type="project" value="InterPro"/>
</dbReference>
<evidence type="ECO:0000256" key="3">
    <source>
        <dbReference type="ARBA" id="ARBA00022801"/>
    </source>
</evidence>
<dbReference type="GO" id="GO:0006508">
    <property type="term" value="P:proteolysis"/>
    <property type="evidence" value="ECO:0007669"/>
    <property type="project" value="UniProtKB-KW"/>
</dbReference>
<evidence type="ECO:0000256" key="4">
    <source>
        <dbReference type="ARBA" id="ARBA00022833"/>
    </source>
</evidence>
<evidence type="ECO:0000256" key="2">
    <source>
        <dbReference type="ARBA" id="ARBA00022723"/>
    </source>
</evidence>
<dbReference type="InterPro" id="IPR001915">
    <property type="entry name" value="Peptidase_M48"/>
</dbReference>
<feature type="transmembrane region" description="Helical" evidence="8">
    <location>
        <begin position="35"/>
        <end position="58"/>
    </location>
</feature>
<keyword evidence="4 6" id="KW-0862">Zinc</keyword>
<accession>A0AAE3ZU85</accession>
<reference evidence="10 11" key="1">
    <citation type="submission" date="2023-07" db="EMBL/GenBank/DDBJ databases">
        <title>Sequencing the genomes of 1000 actinobacteria strains.</title>
        <authorList>
            <person name="Klenk H.-P."/>
        </authorList>
    </citation>
    <scope>NUCLEOTIDE SEQUENCE [LARGE SCALE GENOMIC DNA]</scope>
    <source>
        <strain evidence="10 11">DSM 44711</strain>
    </source>
</reference>
<sequence>MTVWVYVPIVLSAALALLARPIAAGSAPAAAARALARAALIAAVTSTASLILLVATLLDRLPPPLVARNEPGRPRLPEPVPDVVAITAVVLLMIALVRYGVDVRRRDAVHRGLRAAGRPGDDGVVVADWAAPFAVAIPGRPGHVLLTTGMIRLLTADERRVVLAHERAHLARRHHRLIAMASTAAALNPILLPARDAVSYLVERWADEEAATEVGDRHLTARSVAKAALATLDRPVAAAVPATGPRHDRTAGAAGDAAAHALAGPGGARGPQTPGVAGMHGSRPGHALGRVRAMTDPAVTTRRTRAGLIALGLLSLAFVLTDAVAATDFVVFATAWMP</sequence>
<dbReference type="RefSeq" id="WP_310421483.1">
    <property type="nucleotide sequence ID" value="NZ_JAVDYC010000001.1"/>
</dbReference>
<dbReference type="Pfam" id="PF01435">
    <property type="entry name" value="Peptidase_M48"/>
    <property type="match status" value="1"/>
</dbReference>
<dbReference type="PANTHER" id="PTHR34978:SF3">
    <property type="entry name" value="SLR0241 PROTEIN"/>
    <property type="match status" value="1"/>
</dbReference>
<evidence type="ECO:0000256" key="5">
    <source>
        <dbReference type="ARBA" id="ARBA00023049"/>
    </source>
</evidence>
<dbReference type="AlphaFoldDB" id="A0AAE3ZU85"/>
<proteinExistence type="inferred from homology"/>
<feature type="domain" description="Peptidase M48" evidence="9">
    <location>
        <begin position="107"/>
        <end position="183"/>
    </location>
</feature>
<gene>
    <name evidence="10" type="ORF">J2S44_006428</name>
</gene>
<dbReference type="Proteomes" id="UP001183629">
    <property type="component" value="Unassembled WGS sequence"/>
</dbReference>